<gene>
    <name evidence="2" type="ORF">FA584_03110</name>
</gene>
<dbReference type="AlphaFoldDB" id="A0A6G9VQM6"/>
<evidence type="ECO:0000313" key="3">
    <source>
        <dbReference type="Proteomes" id="UP000502831"/>
    </source>
</evidence>
<dbReference type="InterPro" id="IPR052216">
    <property type="entry name" value="CRISPR_Csm3_endoribonuclease"/>
</dbReference>
<proteinExistence type="predicted"/>
<accession>A0A6G9VQM6</accession>
<evidence type="ECO:0000313" key="2">
    <source>
        <dbReference type="EMBL" id="QIR75251.1"/>
    </source>
</evidence>
<dbReference type="Proteomes" id="UP000502831">
    <property type="component" value="Chromosome"/>
</dbReference>
<feature type="domain" description="CRISPR type III-associated protein" evidence="1">
    <location>
        <begin position="256"/>
        <end position="407"/>
    </location>
</feature>
<dbReference type="PANTHER" id="PTHR35579">
    <property type="entry name" value="CRISPR SYSTEM CMS ENDORIBONUCLEASE CSM3"/>
    <property type="match status" value="1"/>
</dbReference>
<organism evidence="2 3">
    <name type="scientific">Sulfurospirillum diekertiae</name>
    <dbReference type="NCBI Taxonomy" id="1854492"/>
    <lineage>
        <taxon>Bacteria</taxon>
        <taxon>Pseudomonadati</taxon>
        <taxon>Campylobacterota</taxon>
        <taxon>Epsilonproteobacteria</taxon>
        <taxon>Campylobacterales</taxon>
        <taxon>Sulfurospirillaceae</taxon>
        <taxon>Sulfurospirillum</taxon>
    </lineage>
</organism>
<reference evidence="2 3" key="1">
    <citation type="journal article" date="2017" name="Environ. Sci. Technol.">
        <title>Organohalide Respiration with Chlorinated Ethenes under Low pH Conditions.</title>
        <authorList>
            <person name="Yang Y."/>
            <person name="Capiro N.L."/>
            <person name="Marcet T.F."/>
            <person name="Yan J."/>
            <person name="Pennell K.D."/>
            <person name="Loffler F.E."/>
        </authorList>
    </citation>
    <scope>NUCLEOTIDE SEQUENCE [LARGE SCALE GENOMIC DNA]</scope>
    <source>
        <strain evidence="2 3">ACSDCE</strain>
    </source>
</reference>
<dbReference type="Pfam" id="PF03787">
    <property type="entry name" value="RAMPs"/>
    <property type="match status" value="2"/>
</dbReference>
<dbReference type="EMBL" id="CP039734">
    <property type="protein sequence ID" value="QIR75251.1"/>
    <property type="molecule type" value="Genomic_DNA"/>
</dbReference>
<dbReference type="RefSeq" id="WP_167749329.1">
    <property type="nucleotide sequence ID" value="NZ_CP045453.2"/>
</dbReference>
<feature type="domain" description="CRISPR type III-associated protein" evidence="1">
    <location>
        <begin position="12"/>
        <end position="177"/>
    </location>
</feature>
<protein>
    <submittedName>
        <fullName evidence="2">CRISPR-associated protein</fullName>
    </submittedName>
</protein>
<dbReference type="PANTHER" id="PTHR35579:SF6">
    <property type="entry name" value="DUF324 DOMAIN-CONTAINING PROTEIN"/>
    <property type="match status" value="1"/>
</dbReference>
<evidence type="ECO:0000259" key="1">
    <source>
        <dbReference type="Pfam" id="PF03787"/>
    </source>
</evidence>
<name>A0A6G9VQM6_9BACT</name>
<sequence length="418" mass="46302">MMNKRYRAHIVIEAQTPLKMGSNAMDFLQDSPVQKDWNGLPMILGTSIAGVLRKEFHGDKAADVFGLNNGSKIIISNALLIADTQGMVYEDLCVQKSDFLKLFENLPLREHTKITSKGTTQKGAKFDEEVVFKGTRFKFSIEFIDNNKELFMELIGLLRSSNFRLGGGSTKGFGKFKMIEIEYGLFDIEKYSSSLNKPLGGDKECNLETITCKDYTPYILQLKPDDFFMFGSGFSDNDADMTPVYEQVIDYEKRALSEKKVLIPASSIKGALAHRTTYHYNKLHGNTIEAGNGVDSVSTLFGAAKNSKQNIDGAKGKILITDCFKNDHGKTKTFDHVSIDRFTGGAMEGALFQEKTVANDEKWYEIELLVHSDIQGKELEAFELALKDVTTGMLPLGGATTKGHGIFLGTITKNGVAL</sequence>
<dbReference type="CDD" id="cd09726">
    <property type="entry name" value="RAMP_I_III"/>
    <property type="match status" value="2"/>
</dbReference>
<dbReference type="InterPro" id="IPR005537">
    <property type="entry name" value="RAMP_III_fam"/>
</dbReference>